<sequence length="268" mass="29234">MTMSKSMPVTGHKPLLVLKIGGSMIDELESIFLKSVEELRDRYQFVIVHGAGPSISSELKERKIDAPFIHGLRRTTKPAMEVVETVLGEVKNRELADRFTEEVMKAVGIRGCDGVISAEFLDFSSYGYVGGTPRIETGLLKEPLERSFLPVVSPLARTGNGEIVNVNADTAAAGIAKALKADKLIFVTDVPGVMEGDRIIPHLSSADIRQLIEKETIHGGMIPKVRAAEEALSETLREAVIVSGKEPMSVNGEWKGTFITKEEKGMFL</sequence>
<evidence type="ECO:0000256" key="5">
    <source>
        <dbReference type="ARBA" id="ARBA00022679"/>
    </source>
</evidence>
<evidence type="ECO:0000256" key="6">
    <source>
        <dbReference type="ARBA" id="ARBA00022741"/>
    </source>
</evidence>
<evidence type="ECO:0000256" key="7">
    <source>
        <dbReference type="ARBA" id="ARBA00022777"/>
    </source>
</evidence>
<dbReference type="CDD" id="cd04238">
    <property type="entry name" value="AAK_NAGK-like"/>
    <property type="match status" value="1"/>
</dbReference>
<reference evidence="11 12" key="1">
    <citation type="submission" date="2017-08" db="EMBL/GenBank/DDBJ databases">
        <title>Salimicrobium alkalisoli sp. nov., isolated from saline alkaline soil.</title>
        <authorList>
            <person name="Zhang G."/>
            <person name="Xiong Q."/>
        </authorList>
    </citation>
    <scope>NUCLEOTIDE SEQUENCE [LARGE SCALE GENOMIC DNA]</scope>
    <source>
        <strain evidence="11 12">WN024</strain>
    </source>
</reference>
<keyword evidence="3" id="KW-0055">Arginine biosynthesis</keyword>
<dbReference type="InterPro" id="IPR036393">
    <property type="entry name" value="AceGlu_kinase-like_sf"/>
</dbReference>
<evidence type="ECO:0000313" key="12">
    <source>
        <dbReference type="Proteomes" id="UP000217561"/>
    </source>
</evidence>
<accession>A0ABX4HQ98</accession>
<comment type="caution">
    <text evidence="11">The sequence shown here is derived from an EMBL/GenBank/DDBJ whole genome shotgun (WGS) entry which is preliminary data.</text>
</comment>
<keyword evidence="12" id="KW-1185">Reference proteome</keyword>
<dbReference type="RefSeq" id="WP_095822348.1">
    <property type="nucleotide sequence ID" value="NZ_NSGH01000013.1"/>
</dbReference>
<dbReference type="PIRSF" id="PIRSF000728">
    <property type="entry name" value="NAGK"/>
    <property type="match status" value="1"/>
</dbReference>
<evidence type="ECO:0000256" key="4">
    <source>
        <dbReference type="ARBA" id="ARBA00022605"/>
    </source>
</evidence>
<evidence type="ECO:0000256" key="8">
    <source>
        <dbReference type="ARBA" id="ARBA00022840"/>
    </source>
</evidence>
<dbReference type="EC" id="2.7.2.8" evidence="2"/>
<dbReference type="InterPro" id="IPR004662">
    <property type="entry name" value="AcgluKinase_fam"/>
</dbReference>
<feature type="domain" description="Aspartate/glutamate/uridylate kinase" evidence="10">
    <location>
        <begin position="15"/>
        <end position="242"/>
    </location>
</feature>
<dbReference type="Proteomes" id="UP000217561">
    <property type="component" value="Unassembled WGS sequence"/>
</dbReference>
<dbReference type="NCBIfam" id="TIGR00761">
    <property type="entry name" value="argB"/>
    <property type="match status" value="1"/>
</dbReference>
<dbReference type="SUPFAM" id="SSF53633">
    <property type="entry name" value="Carbamate kinase-like"/>
    <property type="match status" value="1"/>
</dbReference>
<organism evidence="11 12">
    <name type="scientific">Salimicrobium humidisoli</name>
    <dbReference type="NCBI Taxonomy" id="2029857"/>
    <lineage>
        <taxon>Bacteria</taxon>
        <taxon>Bacillati</taxon>
        <taxon>Bacillota</taxon>
        <taxon>Bacilli</taxon>
        <taxon>Bacillales</taxon>
        <taxon>Bacillaceae</taxon>
        <taxon>Salimicrobium</taxon>
    </lineage>
</organism>
<evidence type="ECO:0000313" key="11">
    <source>
        <dbReference type="EMBL" id="PBB05393.1"/>
    </source>
</evidence>
<evidence type="ECO:0000256" key="1">
    <source>
        <dbReference type="ARBA" id="ARBA00004828"/>
    </source>
</evidence>
<evidence type="ECO:0000256" key="9">
    <source>
        <dbReference type="ARBA" id="ARBA00048141"/>
    </source>
</evidence>
<name>A0ABX4HQ98_9BACI</name>
<keyword evidence="5" id="KW-0808">Transferase</keyword>
<comment type="pathway">
    <text evidence="1">Amino-acid biosynthesis; L-arginine biosynthesis; N(2)-acetyl-L-ornithine from L-glutamate: step 2/4.</text>
</comment>
<dbReference type="InterPro" id="IPR001048">
    <property type="entry name" value="Asp/Glu/Uridylate_kinase"/>
</dbReference>
<comment type="catalytic activity">
    <reaction evidence="9">
        <text>N-acetyl-L-glutamate + ATP = N-acetyl-L-glutamyl 5-phosphate + ADP</text>
        <dbReference type="Rhea" id="RHEA:14629"/>
        <dbReference type="ChEBI" id="CHEBI:30616"/>
        <dbReference type="ChEBI" id="CHEBI:44337"/>
        <dbReference type="ChEBI" id="CHEBI:57936"/>
        <dbReference type="ChEBI" id="CHEBI:456216"/>
        <dbReference type="EC" id="2.7.2.8"/>
    </reaction>
</comment>
<evidence type="ECO:0000256" key="3">
    <source>
        <dbReference type="ARBA" id="ARBA00022571"/>
    </source>
</evidence>
<dbReference type="PANTHER" id="PTHR23342">
    <property type="entry name" value="N-ACETYLGLUTAMATE SYNTHASE"/>
    <property type="match status" value="1"/>
</dbReference>
<keyword evidence="8" id="KW-0067">ATP-binding</keyword>
<keyword evidence="6" id="KW-0547">Nucleotide-binding</keyword>
<proteinExistence type="predicted"/>
<dbReference type="PANTHER" id="PTHR23342:SF0">
    <property type="entry name" value="N-ACETYLGLUTAMATE SYNTHASE, MITOCHONDRIAL"/>
    <property type="match status" value="1"/>
</dbReference>
<gene>
    <name evidence="11" type="primary">argB</name>
    <name evidence="11" type="ORF">CKW00_09295</name>
</gene>
<dbReference type="EMBL" id="NSGH01000013">
    <property type="protein sequence ID" value="PBB05393.1"/>
    <property type="molecule type" value="Genomic_DNA"/>
</dbReference>
<dbReference type="Gene3D" id="3.40.1160.10">
    <property type="entry name" value="Acetylglutamate kinase-like"/>
    <property type="match status" value="1"/>
</dbReference>
<evidence type="ECO:0000259" key="10">
    <source>
        <dbReference type="Pfam" id="PF00696"/>
    </source>
</evidence>
<dbReference type="Pfam" id="PF00696">
    <property type="entry name" value="AA_kinase"/>
    <property type="match status" value="1"/>
</dbReference>
<dbReference type="GO" id="GO:0016301">
    <property type="term" value="F:kinase activity"/>
    <property type="evidence" value="ECO:0007669"/>
    <property type="project" value="UniProtKB-KW"/>
</dbReference>
<keyword evidence="4" id="KW-0028">Amino-acid biosynthesis</keyword>
<keyword evidence="7 11" id="KW-0418">Kinase</keyword>
<evidence type="ECO:0000256" key="2">
    <source>
        <dbReference type="ARBA" id="ARBA00013065"/>
    </source>
</evidence>
<protein>
    <recommendedName>
        <fullName evidence="2">acetylglutamate kinase</fullName>
        <ecNumber evidence="2">2.7.2.8</ecNumber>
    </recommendedName>
</protein>